<dbReference type="EMBL" id="CZBY01000001">
    <property type="protein sequence ID" value="CUQ81360.1"/>
    <property type="molecule type" value="Genomic_DNA"/>
</dbReference>
<name>A0A174ZE05_9FIRM</name>
<dbReference type="STRING" id="39492.ERS852540_00262"/>
<dbReference type="AlphaFoldDB" id="A0A174ZE05"/>
<proteinExistence type="predicted"/>
<reference evidence="2 3" key="1">
    <citation type="submission" date="2015-09" db="EMBL/GenBank/DDBJ databases">
        <authorList>
            <consortium name="Pathogen Informatics"/>
        </authorList>
    </citation>
    <scope>NUCLEOTIDE SEQUENCE [LARGE SCALE GENOMIC DNA]</scope>
    <source>
        <strain evidence="2 3">2789STDY5834928</strain>
    </source>
</reference>
<evidence type="ECO:0000313" key="3">
    <source>
        <dbReference type="Proteomes" id="UP000095662"/>
    </source>
</evidence>
<dbReference type="Proteomes" id="UP000095662">
    <property type="component" value="Unassembled WGS sequence"/>
</dbReference>
<feature type="transmembrane region" description="Helical" evidence="1">
    <location>
        <begin position="9"/>
        <end position="31"/>
    </location>
</feature>
<gene>
    <name evidence="2" type="ORF">ERS852540_00262</name>
</gene>
<evidence type="ECO:0000313" key="2">
    <source>
        <dbReference type="EMBL" id="CUQ81360.1"/>
    </source>
</evidence>
<sequence length="297" mass="33380">MNKRRRSNWYIYVITFVVTGLLLILVSSILLKSFYDSQDKDATVNVSQNQTAIFTPDSTYDFSVLVTLSADNDKTPDKYMTITYIAKNNTFVLMPYLPNAVIDGGNTIKQICEQSGEAEVAKLLSSKTGLSINKYIRFTKSTLTELFDMVGNTTLTVPSEIKYENKKDNTVTIIKQGTQIFTAEQMYAYLTLPDYGVKDELYPCKLNATVISSFIDQNFIGTSSKTLDEYINFIINFTNTNIEQSDYDAKVKAIVYTLSQNKSSVTDFYIPYGDKSGDDYIIDDNSWNSAKKALGTG</sequence>
<accession>A0A174ZE05</accession>
<keyword evidence="1" id="KW-0472">Membrane</keyword>
<keyword evidence="1" id="KW-0812">Transmembrane</keyword>
<keyword evidence="1" id="KW-1133">Transmembrane helix</keyword>
<protein>
    <recommendedName>
        <fullName evidence="4">Cell envelope-related transcriptional attenuator domain-containing protein</fullName>
    </recommendedName>
</protein>
<dbReference type="Gene3D" id="3.40.630.190">
    <property type="entry name" value="LCP protein"/>
    <property type="match status" value="1"/>
</dbReference>
<evidence type="ECO:0000256" key="1">
    <source>
        <dbReference type="SAM" id="Phobius"/>
    </source>
</evidence>
<evidence type="ECO:0008006" key="4">
    <source>
        <dbReference type="Google" id="ProtNLM"/>
    </source>
</evidence>
<organism evidence="2 3">
    <name type="scientific">[Eubacterium] siraeum</name>
    <dbReference type="NCBI Taxonomy" id="39492"/>
    <lineage>
        <taxon>Bacteria</taxon>
        <taxon>Bacillati</taxon>
        <taxon>Bacillota</taxon>
        <taxon>Clostridia</taxon>
        <taxon>Eubacteriales</taxon>
        <taxon>Oscillospiraceae</taxon>
        <taxon>Oscillospiraceae incertae sedis</taxon>
    </lineage>
</organism>